<dbReference type="Pfam" id="PF14559">
    <property type="entry name" value="TPR_19"/>
    <property type="match status" value="2"/>
</dbReference>
<feature type="repeat" description="TPR" evidence="1">
    <location>
        <begin position="1463"/>
        <end position="1496"/>
    </location>
</feature>
<reference evidence="4 5" key="1">
    <citation type="submission" date="2019-02" db="EMBL/GenBank/DDBJ databases">
        <title>Deep-cultivation of Planctomycetes and their phenomic and genomic characterization uncovers novel biology.</title>
        <authorList>
            <person name="Wiegand S."/>
            <person name="Jogler M."/>
            <person name="Boedeker C."/>
            <person name="Pinto D."/>
            <person name="Vollmers J."/>
            <person name="Rivas-Marin E."/>
            <person name="Kohn T."/>
            <person name="Peeters S.H."/>
            <person name="Heuer A."/>
            <person name="Rast P."/>
            <person name="Oberbeckmann S."/>
            <person name="Bunk B."/>
            <person name="Jeske O."/>
            <person name="Meyerdierks A."/>
            <person name="Storesund J.E."/>
            <person name="Kallscheuer N."/>
            <person name="Luecker S."/>
            <person name="Lage O.M."/>
            <person name="Pohl T."/>
            <person name="Merkel B.J."/>
            <person name="Hornburger P."/>
            <person name="Mueller R.-W."/>
            <person name="Bruemmer F."/>
            <person name="Labrenz M."/>
            <person name="Spormann A.M."/>
            <person name="Op den Camp H."/>
            <person name="Overmann J."/>
            <person name="Amann R."/>
            <person name="Jetten M.S.M."/>
            <person name="Mascher T."/>
            <person name="Medema M.H."/>
            <person name="Devos D.P."/>
            <person name="Kaster A.-K."/>
            <person name="Ovreas L."/>
            <person name="Rohde M."/>
            <person name="Galperin M.Y."/>
            <person name="Jogler C."/>
        </authorList>
    </citation>
    <scope>NUCLEOTIDE SEQUENCE [LARGE SCALE GENOMIC DNA]</scope>
    <source>
        <strain evidence="4 5">KS4</strain>
    </source>
</reference>
<gene>
    <name evidence="4" type="ORF">KS4_30300</name>
</gene>
<dbReference type="PANTHER" id="PTHR12558:SF13">
    <property type="entry name" value="CELL DIVISION CYCLE PROTEIN 27 HOMOLOG"/>
    <property type="match status" value="1"/>
</dbReference>
<dbReference type="PROSITE" id="PS50005">
    <property type="entry name" value="TPR"/>
    <property type="match status" value="3"/>
</dbReference>
<keyword evidence="2" id="KW-0472">Membrane</keyword>
<evidence type="ECO:0000256" key="1">
    <source>
        <dbReference type="PROSITE-ProRule" id="PRU00339"/>
    </source>
</evidence>
<feature type="transmembrane region" description="Helical" evidence="2">
    <location>
        <begin position="9"/>
        <end position="31"/>
    </location>
</feature>
<dbReference type="InterPro" id="IPR011990">
    <property type="entry name" value="TPR-like_helical_dom_sf"/>
</dbReference>
<feature type="repeat" description="TPR" evidence="1">
    <location>
        <begin position="778"/>
        <end position="811"/>
    </location>
</feature>
<dbReference type="InterPro" id="IPR019734">
    <property type="entry name" value="TPR_rpt"/>
</dbReference>
<dbReference type="PANTHER" id="PTHR12558">
    <property type="entry name" value="CELL DIVISION CYCLE 16,23,27"/>
    <property type="match status" value="1"/>
</dbReference>
<feature type="repeat" description="TPR" evidence="1">
    <location>
        <begin position="36"/>
        <end position="69"/>
    </location>
</feature>
<dbReference type="SMART" id="SM00028">
    <property type="entry name" value="TPR"/>
    <property type="match status" value="15"/>
</dbReference>
<keyword evidence="1" id="KW-0802">TPR repeat</keyword>
<name>A0A517YXK9_9BACT</name>
<keyword evidence="5" id="KW-1185">Reference proteome</keyword>
<evidence type="ECO:0000313" key="5">
    <source>
        <dbReference type="Proteomes" id="UP000317369"/>
    </source>
</evidence>
<dbReference type="OrthoDB" id="9766710at2"/>
<evidence type="ECO:0000259" key="3">
    <source>
        <dbReference type="Pfam" id="PF12862"/>
    </source>
</evidence>
<evidence type="ECO:0000256" key="2">
    <source>
        <dbReference type="SAM" id="Phobius"/>
    </source>
</evidence>
<dbReference type="RefSeq" id="WP_145079544.1">
    <property type="nucleotide sequence ID" value="NZ_CP036425.1"/>
</dbReference>
<dbReference type="Proteomes" id="UP000317369">
    <property type="component" value="Chromosome"/>
</dbReference>
<keyword evidence="2" id="KW-1133">Transmembrane helix</keyword>
<dbReference type="EMBL" id="CP036425">
    <property type="protein sequence ID" value="QDU34953.1"/>
    <property type="molecule type" value="Genomic_DNA"/>
</dbReference>
<keyword evidence="2" id="KW-0812">Transmembrane</keyword>
<dbReference type="Pfam" id="PF13432">
    <property type="entry name" value="TPR_16"/>
    <property type="match status" value="2"/>
</dbReference>
<organism evidence="4 5">
    <name type="scientific">Poriferisphaera corsica</name>
    <dbReference type="NCBI Taxonomy" id="2528020"/>
    <lineage>
        <taxon>Bacteria</taxon>
        <taxon>Pseudomonadati</taxon>
        <taxon>Planctomycetota</taxon>
        <taxon>Phycisphaerae</taxon>
        <taxon>Phycisphaerales</taxon>
        <taxon>Phycisphaeraceae</taxon>
        <taxon>Poriferisphaera</taxon>
    </lineage>
</organism>
<sequence>MAGRVNTKFVFMLSAIIIFLVVGLAGVYMVFMRNNPQELMRNGDKFVSEKEYFLAIESYAKAVAKDPTNTDYLEKYITLFPELKIEGIVDARRYLGQKRTAYKMLSELATDDLAKQSAYYELILDSTKRLSRTYADSLYNEADEWLSNYPDNVIARKYRGIARVITIHGNMTDADREQAFNDLETAGKTLENDPDIPYYIAQYLLFEGSRLDTEQGDRQLAAELRDAAAQYAEQYATRLNNEPEHLINYARLMISPQLSPRIPIGASEEYKQQVLNNANARVASMKPIIDQLEQITLTDQSLDPYYCAQIADLLLRTDTRIIKRENRNPTTSGVQRAIAILDSSFQSKTNSVFLMRELGKYYRLQGDVELALPFYQKAMNTPNITNAAEFLINRMIQFDAAKSCGEIMIVQAAREKDVDKKAKLLAGVDKTIDYITKRDDAPIIAETLRAKKLVAEEKLNEAMPLLEKCLKQLGNSDPQLMQLAAEARLKQGNWGSAISLFEEYLQVRPTDTRTMRRIAALYIQHKQHAKARPIINKLLAIDDTDKSVLALHAVILAYESNIDEAINVYLGLNPDENPSYYQMLTQLYLAKKDVDSARESALKYFEADPSNIQALQSALNLIEAPEQRQQLMQIASDAGADARTIRLMSEKQAGNLEDLAPEELANLINEGVDDPFQKLLNEITVYARSKQKEALKTAIDKASEMKPNDPRVLELQYNYAVSEKQFEEAEKLLPKISELDIDKAQGNIFRGKLYAVQGQYDLAEASYSRALALTDVNSSLWTQYAQVLLINKKLPEAEDAYKKSIQQKPDNVSAHRGLAQLFHQTGRGIDALNQIKLARKFEPRNAEILNIYLQLEQQYGNKEAVKSIREQIATAMPQDFNNRRILAGLYADLEDFDKAITTMQAIVKEEGENSFNILALANIFAVSGKANDGETVIRQYIAGRIDEVTVQDHLILARYLAQYSRDRDSILKAFQVAMDAEDPKARLASREFADLLFNRKLLAEASEVYKSILESDPADVRVVLRLAETYIKNDQFDDAAKLLEGFDTEAAEFGTSESLVLRALIAMNQKDYDEAIKLTNQAIRNDRENGRLYYQRARMLSMQPDRLEDALKDYNRTLELEPSMITPRRELAQIHVRRGYIDDAIRELENLLSINDRDLIGRLQLIQVLQTNNMILDAKARIQEGADIFPDDPRWPLMLGDLELKQGNFKEAVNAKIAAMNIAPNDNTLTQIGNLVIQANRPDKLIEIYDMYPTNANNGYARAQRGRALIMLGQQDAGEDMLKKAFDDTNNYSQFTTVAQQVKLALDEDYLRTLMSSQTIAERQLWSELLTAELALSNNDHAAVAEIVKKALPLLQGDLKTRALRLLASSSYVIDDITAAKDAYETILTINPKDIGTLNNLAYLLSEDLKSPQQAVALAEDAYTAAPNNPQILDTYGWILYRLEDYSKARTILEQSVQIKPLPTTLIHLGTVYQELNMLSQAISALEEGLKLAQNSNDEENILQAQNLLKELGQ</sequence>
<accession>A0A517YXK9</accession>
<feature type="domain" description="Anaphase-promoting complex subunit 5" evidence="3">
    <location>
        <begin position="1461"/>
        <end position="1511"/>
    </location>
</feature>
<dbReference type="InterPro" id="IPR026000">
    <property type="entry name" value="Apc5_dom"/>
</dbReference>
<dbReference type="Pfam" id="PF12862">
    <property type="entry name" value="ANAPC5"/>
    <property type="match status" value="1"/>
</dbReference>
<dbReference type="SUPFAM" id="SSF48452">
    <property type="entry name" value="TPR-like"/>
    <property type="match status" value="5"/>
</dbReference>
<protein>
    <submittedName>
        <fullName evidence="4">Tetratricopeptide repeat protein</fullName>
    </submittedName>
</protein>
<dbReference type="KEGG" id="pcor:KS4_30300"/>
<dbReference type="Gene3D" id="1.25.40.10">
    <property type="entry name" value="Tetratricopeptide repeat domain"/>
    <property type="match status" value="6"/>
</dbReference>
<evidence type="ECO:0000313" key="4">
    <source>
        <dbReference type="EMBL" id="QDU34953.1"/>
    </source>
</evidence>
<proteinExistence type="predicted"/>